<dbReference type="Proteomes" id="UP000316471">
    <property type="component" value="Unassembled WGS sequence"/>
</dbReference>
<keyword evidence="1" id="KW-0547">Nucleotide-binding</keyword>
<dbReference type="HAMAP" id="MF_01270">
    <property type="entry name" value="AnhMurNAc_kinase"/>
    <property type="match status" value="1"/>
</dbReference>
<comment type="catalytic activity">
    <reaction evidence="1">
        <text>1,6-anhydro-N-acetyl-beta-muramate + ATP + H2O = N-acetyl-D-muramate 6-phosphate + ADP + H(+)</text>
        <dbReference type="Rhea" id="RHEA:24952"/>
        <dbReference type="ChEBI" id="CHEBI:15377"/>
        <dbReference type="ChEBI" id="CHEBI:15378"/>
        <dbReference type="ChEBI" id="CHEBI:30616"/>
        <dbReference type="ChEBI" id="CHEBI:58690"/>
        <dbReference type="ChEBI" id="CHEBI:58722"/>
        <dbReference type="ChEBI" id="CHEBI:456216"/>
        <dbReference type="EC" id="2.7.1.170"/>
    </reaction>
</comment>
<dbReference type="InterPro" id="IPR005338">
    <property type="entry name" value="Anhydro_N_Ac-Mur_kinase"/>
</dbReference>
<dbReference type="GO" id="GO:0006040">
    <property type="term" value="P:amino sugar metabolic process"/>
    <property type="evidence" value="ECO:0007669"/>
    <property type="project" value="InterPro"/>
</dbReference>
<gene>
    <name evidence="1" type="primary">anmK</name>
    <name evidence="2" type="ORF">IP93_00804</name>
</gene>
<dbReference type="EMBL" id="VLKP01000002">
    <property type="protein sequence ID" value="TWI13641.1"/>
    <property type="molecule type" value="Genomic_DNA"/>
</dbReference>
<dbReference type="NCBIfam" id="NF007148">
    <property type="entry name" value="PRK09585.3-2"/>
    <property type="match status" value="1"/>
</dbReference>
<dbReference type="GO" id="GO:0016301">
    <property type="term" value="F:kinase activity"/>
    <property type="evidence" value="ECO:0007669"/>
    <property type="project" value="UniProtKB-KW"/>
</dbReference>
<keyword evidence="1" id="KW-0808">Transferase</keyword>
<evidence type="ECO:0000313" key="2">
    <source>
        <dbReference type="EMBL" id="TWI13641.1"/>
    </source>
</evidence>
<keyword evidence="1" id="KW-0067">ATP-binding</keyword>
<keyword evidence="1" id="KW-0119">Carbohydrate metabolism</keyword>
<organism evidence="2 3">
    <name type="scientific">Aerolutibacter ruishenii</name>
    <dbReference type="NCBI Taxonomy" id="686800"/>
    <lineage>
        <taxon>Bacteria</taxon>
        <taxon>Pseudomonadati</taxon>
        <taxon>Pseudomonadota</taxon>
        <taxon>Gammaproteobacteria</taxon>
        <taxon>Lysobacterales</taxon>
        <taxon>Lysobacteraceae</taxon>
        <taxon>Aerolutibacter</taxon>
    </lineage>
</organism>
<dbReference type="Pfam" id="PF03702">
    <property type="entry name" value="AnmK"/>
    <property type="match status" value="1"/>
</dbReference>
<feature type="binding site" evidence="1">
    <location>
        <begin position="24"/>
        <end position="31"/>
    </location>
    <ligand>
        <name>ATP</name>
        <dbReference type="ChEBI" id="CHEBI:30616"/>
    </ligand>
</feature>
<keyword evidence="1 2" id="KW-0418">Kinase</keyword>
<dbReference type="UniPathway" id="UPA00544"/>
<dbReference type="GO" id="GO:0005524">
    <property type="term" value="F:ATP binding"/>
    <property type="evidence" value="ECO:0007669"/>
    <property type="project" value="UniProtKB-UniRule"/>
</dbReference>
<name>A0A562M209_9GAMM</name>
<proteinExistence type="inferred from homology"/>
<dbReference type="GO" id="GO:0016773">
    <property type="term" value="F:phosphotransferase activity, alcohol group as acceptor"/>
    <property type="evidence" value="ECO:0007669"/>
    <property type="project" value="UniProtKB-UniRule"/>
</dbReference>
<comment type="function">
    <text evidence="1">Catalyzes the specific phosphorylation of 1,6-anhydro-N-acetylmuramic acid (anhMurNAc) with the simultaneous cleavage of the 1,6-anhydro ring, generating MurNAc-6-P. Is required for the utilization of anhMurNAc either imported from the medium or derived from its own cell wall murein, and thus plays a role in cell wall recycling.</text>
</comment>
<dbReference type="EC" id="2.7.1.170" evidence="1"/>
<dbReference type="GO" id="GO:0009254">
    <property type="term" value="P:peptidoglycan turnover"/>
    <property type="evidence" value="ECO:0007669"/>
    <property type="project" value="UniProtKB-UniRule"/>
</dbReference>
<dbReference type="NCBIfam" id="NF007139">
    <property type="entry name" value="PRK09585.1-3"/>
    <property type="match status" value="1"/>
</dbReference>
<comment type="caution">
    <text evidence="2">The sequence shown here is derived from an EMBL/GenBank/DDBJ whole genome shotgun (WGS) entry which is preliminary data.</text>
</comment>
<reference evidence="2 3" key="1">
    <citation type="journal article" date="2015" name="Stand. Genomic Sci.">
        <title>Genomic Encyclopedia of Bacterial and Archaeal Type Strains, Phase III: the genomes of soil and plant-associated and newly described type strains.</title>
        <authorList>
            <person name="Whitman W.B."/>
            <person name="Woyke T."/>
            <person name="Klenk H.P."/>
            <person name="Zhou Y."/>
            <person name="Lilburn T.G."/>
            <person name="Beck B.J."/>
            <person name="De Vos P."/>
            <person name="Vandamme P."/>
            <person name="Eisen J.A."/>
            <person name="Garrity G."/>
            <person name="Hugenholtz P."/>
            <person name="Kyrpides N.C."/>
        </authorList>
    </citation>
    <scope>NUCLEOTIDE SEQUENCE [LARGE SCALE GENOMIC DNA]</scope>
    <source>
        <strain evidence="2 3">CGMCC 1.10136</strain>
    </source>
</reference>
<dbReference type="GO" id="GO:0097175">
    <property type="term" value="P:1,6-anhydro-N-acetyl-beta-muramic acid catabolic process"/>
    <property type="evidence" value="ECO:0007669"/>
    <property type="project" value="UniProtKB-UniRule"/>
</dbReference>
<evidence type="ECO:0000313" key="3">
    <source>
        <dbReference type="Proteomes" id="UP000316471"/>
    </source>
</evidence>
<keyword evidence="3" id="KW-1185">Reference proteome</keyword>
<sequence length="388" mass="40493">MAVHRGPVRDHATGPRFFIGLMSGTSADGIDAALVHFDETAGMPHGALVAGRTYAWAADLRERLVGIGQGGRVDSLDEVGTLDVRLGEAFAEAALALLAEVGVDADAITAIGSHGQTLRHRPAGAAFDGQHPFTMQLGDGNVIAERTGIATVADFRRRDVAAGGQGAPLVPAFHAAVLHDGGEDRAALNLGGIGNLTLLPAAGVVRGFDTGPANALMDAWCQRHFAQAFDHDGKLAARGTVDAGLLERLLDEPWFALPPPRSTGREQFHLDWVDARLRGGEGAEDVQATLLELTAVTVSQALRREQPDTRRVLACGGGVRNGALMARIAQLLPGVEMVSTAAFGLDPDYVEAMAFAWLARQTLAGAPGNLPAVTGARGPRVLGTVYPA</sequence>
<accession>A0A562M209</accession>
<comment type="similarity">
    <text evidence="1">Belongs to the anhydro-N-acetylmuramic acid kinase family.</text>
</comment>
<dbReference type="AlphaFoldDB" id="A0A562M209"/>
<comment type="pathway">
    <text evidence="1">Amino-sugar metabolism; 1,6-anhydro-N-acetylmuramate degradation.</text>
</comment>
<evidence type="ECO:0000256" key="1">
    <source>
        <dbReference type="HAMAP-Rule" id="MF_01270"/>
    </source>
</evidence>
<protein>
    <recommendedName>
        <fullName evidence="1">Anhydro-N-acetylmuramic acid kinase</fullName>
        <ecNumber evidence="1">2.7.1.170</ecNumber>
    </recommendedName>
    <alternativeName>
        <fullName evidence="1">AnhMurNAc kinase</fullName>
    </alternativeName>
</protein>
<comment type="pathway">
    <text evidence="1">Cell wall biogenesis; peptidoglycan recycling.</text>
</comment>
<dbReference type="CDD" id="cd24050">
    <property type="entry name" value="ASKHA_NBD_ANMK"/>
    <property type="match status" value="1"/>
</dbReference>
<dbReference type="PANTHER" id="PTHR30605">
    <property type="entry name" value="ANHYDRO-N-ACETYLMURAMIC ACID KINASE"/>
    <property type="match status" value="1"/>
</dbReference>
<dbReference type="UniPathway" id="UPA00343"/>
<dbReference type="InterPro" id="IPR043129">
    <property type="entry name" value="ATPase_NBD"/>
</dbReference>
<dbReference type="Gene3D" id="3.30.420.40">
    <property type="match status" value="2"/>
</dbReference>
<dbReference type="PANTHER" id="PTHR30605:SF0">
    <property type="entry name" value="ANHYDRO-N-ACETYLMURAMIC ACID KINASE"/>
    <property type="match status" value="1"/>
</dbReference>
<dbReference type="SUPFAM" id="SSF53067">
    <property type="entry name" value="Actin-like ATPase domain"/>
    <property type="match status" value="1"/>
</dbReference>